<feature type="domain" description="GGDEF" evidence="2">
    <location>
        <begin position="378"/>
        <end position="496"/>
    </location>
</feature>
<dbReference type="Gene3D" id="3.30.450.40">
    <property type="match status" value="1"/>
</dbReference>
<dbReference type="SMART" id="SM00065">
    <property type="entry name" value="GAF"/>
    <property type="match status" value="1"/>
</dbReference>
<dbReference type="InterPro" id="IPR003018">
    <property type="entry name" value="GAF"/>
</dbReference>
<dbReference type="OrthoDB" id="23692at2"/>
<organism evidence="3 4">
    <name type="scientific">Trujillonella endophytica</name>
    <dbReference type="NCBI Taxonomy" id="673521"/>
    <lineage>
        <taxon>Bacteria</taxon>
        <taxon>Bacillati</taxon>
        <taxon>Actinomycetota</taxon>
        <taxon>Actinomycetes</taxon>
        <taxon>Geodermatophilales</taxon>
        <taxon>Geodermatophilaceae</taxon>
        <taxon>Trujillonella</taxon>
    </lineage>
</organism>
<gene>
    <name evidence="3" type="ORF">SAMN05660991_02807</name>
</gene>
<sequence>MRTPDRGGRLRPGRRRSTPPSAPAPAGTTAQRLTALEAAAAGLSSGAEPAVALTDLLAHAARALPGAALLLAVTPAGGEAVLSRAVGLPEEQVAGLAAVLVSGSAPAAGAVVVDVVSGRRWHGRVAALPGPAATAAASAEAGPDADPDPLAGAGGVLAAYAGLVAAVLERWTAGEEARREAARAETLLTLAAALAAAPNATAVCAAAAEALPAVVGCDRIGLLLWETGAGRLRAVAGQTSPEGLPLELYAEETPELVGMLTDRRPRVLRWETCSPAMRDLLGAGGVTDALAVPLMAGGAFLGVVTAAWPAGSAPAAPEGEQLDRLRGAADQVAVALDRLRLADSLHHQATHDPLTGLPNRELLRQRLESALTTVRADQHVGVLCCDLDGFAAVNDEHGGQAGDELLRQVAARLRAAVRPGDTIARLGADEFAVVLPGLGAAADVEAVLARVRACFTEPFRLARRPVPVGCAVGVAVHSGEWGVADDLLRAARADRR</sequence>
<dbReference type="Pfam" id="PF00990">
    <property type="entry name" value="GGDEF"/>
    <property type="match status" value="1"/>
</dbReference>
<keyword evidence="4" id="KW-1185">Reference proteome</keyword>
<dbReference type="InterPro" id="IPR052155">
    <property type="entry name" value="Biofilm_reg_signaling"/>
</dbReference>
<evidence type="ECO:0000313" key="4">
    <source>
        <dbReference type="Proteomes" id="UP000198960"/>
    </source>
</evidence>
<reference evidence="4" key="1">
    <citation type="submission" date="2016-10" db="EMBL/GenBank/DDBJ databases">
        <authorList>
            <person name="Varghese N."/>
            <person name="Submissions S."/>
        </authorList>
    </citation>
    <scope>NUCLEOTIDE SEQUENCE [LARGE SCALE GENOMIC DNA]</scope>
    <source>
        <strain evidence="4">DSM 45413</strain>
    </source>
</reference>
<dbReference type="STRING" id="673521.SAMN05660991_02807"/>
<dbReference type="InterPro" id="IPR000160">
    <property type="entry name" value="GGDEF_dom"/>
</dbReference>
<dbReference type="SMART" id="SM00267">
    <property type="entry name" value="GGDEF"/>
    <property type="match status" value="1"/>
</dbReference>
<dbReference type="NCBIfam" id="TIGR00254">
    <property type="entry name" value="GGDEF"/>
    <property type="match status" value="1"/>
</dbReference>
<dbReference type="PANTHER" id="PTHR44757">
    <property type="entry name" value="DIGUANYLATE CYCLASE DGCP"/>
    <property type="match status" value="1"/>
</dbReference>
<dbReference type="CDD" id="cd01949">
    <property type="entry name" value="GGDEF"/>
    <property type="match status" value="1"/>
</dbReference>
<dbReference type="InterPro" id="IPR043128">
    <property type="entry name" value="Rev_trsase/Diguanyl_cyclase"/>
</dbReference>
<evidence type="ECO:0000313" key="3">
    <source>
        <dbReference type="EMBL" id="SEP01209.1"/>
    </source>
</evidence>
<dbReference type="EMBL" id="FOEE01000008">
    <property type="protein sequence ID" value="SEP01209.1"/>
    <property type="molecule type" value="Genomic_DNA"/>
</dbReference>
<name>A0A1H8UDA5_9ACTN</name>
<dbReference type="Proteomes" id="UP000198960">
    <property type="component" value="Unassembled WGS sequence"/>
</dbReference>
<evidence type="ECO:0000259" key="2">
    <source>
        <dbReference type="PROSITE" id="PS50887"/>
    </source>
</evidence>
<dbReference type="AlphaFoldDB" id="A0A1H8UDA5"/>
<dbReference type="PROSITE" id="PS50887">
    <property type="entry name" value="GGDEF"/>
    <property type="match status" value="1"/>
</dbReference>
<protein>
    <submittedName>
        <fullName evidence="3">Diguanylate cyclase (GGDEF) domain-containing protein</fullName>
    </submittedName>
</protein>
<dbReference type="InterPro" id="IPR029787">
    <property type="entry name" value="Nucleotide_cyclase"/>
</dbReference>
<dbReference type="Gene3D" id="3.30.70.270">
    <property type="match status" value="1"/>
</dbReference>
<dbReference type="SUPFAM" id="SSF55073">
    <property type="entry name" value="Nucleotide cyclase"/>
    <property type="match status" value="1"/>
</dbReference>
<dbReference type="Pfam" id="PF01590">
    <property type="entry name" value="GAF"/>
    <property type="match status" value="1"/>
</dbReference>
<dbReference type="PANTHER" id="PTHR44757:SF2">
    <property type="entry name" value="BIOFILM ARCHITECTURE MAINTENANCE PROTEIN MBAA"/>
    <property type="match status" value="1"/>
</dbReference>
<accession>A0A1H8UDA5</accession>
<dbReference type="RefSeq" id="WP_139220474.1">
    <property type="nucleotide sequence ID" value="NZ_FOEE01000008.1"/>
</dbReference>
<evidence type="ECO:0000256" key="1">
    <source>
        <dbReference type="SAM" id="MobiDB-lite"/>
    </source>
</evidence>
<dbReference type="SUPFAM" id="SSF55781">
    <property type="entry name" value="GAF domain-like"/>
    <property type="match status" value="1"/>
</dbReference>
<dbReference type="InterPro" id="IPR029016">
    <property type="entry name" value="GAF-like_dom_sf"/>
</dbReference>
<proteinExistence type="predicted"/>
<feature type="region of interest" description="Disordered" evidence="1">
    <location>
        <begin position="1"/>
        <end position="29"/>
    </location>
</feature>